<dbReference type="Pfam" id="PF00395">
    <property type="entry name" value="SLH"/>
    <property type="match status" value="3"/>
</dbReference>
<dbReference type="SMART" id="SM00635">
    <property type="entry name" value="BID_2"/>
    <property type="match status" value="3"/>
</dbReference>
<dbReference type="SMART" id="SM00634">
    <property type="entry name" value="BID_1"/>
    <property type="match status" value="1"/>
</dbReference>
<evidence type="ECO:0000259" key="9">
    <source>
        <dbReference type="PROSITE" id="PS51127"/>
    </source>
</evidence>
<dbReference type="InterPro" id="IPR013783">
    <property type="entry name" value="Ig-like_fold"/>
</dbReference>
<dbReference type="RefSeq" id="WP_249861127.1">
    <property type="nucleotide sequence ID" value="NZ_CP027059.1"/>
</dbReference>
<dbReference type="SUPFAM" id="SSF49464">
    <property type="entry name" value="Carboxypeptidase regulatory domain-like"/>
    <property type="match status" value="2"/>
</dbReference>
<keyword evidence="7" id="KW-0732">Signal</keyword>
<feature type="signal peptide" evidence="7">
    <location>
        <begin position="1"/>
        <end position="31"/>
    </location>
</feature>
<dbReference type="InterPro" id="IPR036116">
    <property type="entry name" value="FN3_sf"/>
</dbReference>
<keyword evidence="3" id="KW-0843">Virulence</keyword>
<feature type="region of interest" description="Disordered" evidence="6">
    <location>
        <begin position="1647"/>
        <end position="1666"/>
    </location>
</feature>
<evidence type="ECO:0000256" key="7">
    <source>
        <dbReference type="SAM" id="SignalP"/>
    </source>
</evidence>
<dbReference type="InterPro" id="IPR001220">
    <property type="entry name" value="Legume_lectin_dom"/>
</dbReference>
<dbReference type="InterPro" id="IPR003343">
    <property type="entry name" value="Big_2"/>
</dbReference>
<dbReference type="InterPro" id="IPR050258">
    <property type="entry name" value="Leguminous_Lectin"/>
</dbReference>
<reference evidence="11" key="2">
    <citation type="journal article" date="2021" name="J Anim Sci Technol">
        <title>Complete genome sequence of Paenibacillus konkukensis sp. nov. SK3146 as a potential probiotic strain.</title>
        <authorList>
            <person name="Jung H.I."/>
            <person name="Park S."/>
            <person name="Niu K.M."/>
            <person name="Lee S.W."/>
            <person name="Kothari D."/>
            <person name="Yi K.J."/>
            <person name="Kim S.K."/>
        </authorList>
    </citation>
    <scope>NUCLEOTIDE SEQUENCE</scope>
    <source>
        <strain evidence="11">SK3146</strain>
    </source>
</reference>
<name>A0ABY4RSG5_9BACL</name>
<dbReference type="Pfam" id="PF00041">
    <property type="entry name" value="fn3"/>
    <property type="match status" value="2"/>
</dbReference>
<dbReference type="Gene3D" id="2.60.40.1120">
    <property type="entry name" value="Carboxypeptidase-like, regulatory domain"/>
    <property type="match status" value="2"/>
</dbReference>
<dbReference type="InterPro" id="IPR003961">
    <property type="entry name" value="FN3_dom"/>
</dbReference>
<feature type="compositionally biased region" description="Basic and acidic residues" evidence="6">
    <location>
        <begin position="1655"/>
        <end position="1666"/>
    </location>
</feature>
<dbReference type="InterPro" id="IPR001119">
    <property type="entry name" value="SLH_dom"/>
</dbReference>
<dbReference type="EMBL" id="CP027059">
    <property type="protein sequence ID" value="UQZ85501.1"/>
    <property type="molecule type" value="Genomic_DNA"/>
</dbReference>
<accession>A0ABY4RSG5</accession>
<evidence type="ECO:0000256" key="6">
    <source>
        <dbReference type="SAM" id="MobiDB-lite"/>
    </source>
</evidence>
<organism evidence="11 12">
    <name type="scientific">Paenibacillus konkukensis</name>
    <dbReference type="NCBI Taxonomy" id="2020716"/>
    <lineage>
        <taxon>Bacteria</taxon>
        <taxon>Bacillati</taxon>
        <taxon>Bacillota</taxon>
        <taxon>Bacilli</taxon>
        <taxon>Bacillales</taxon>
        <taxon>Paenibacillaceae</taxon>
        <taxon>Paenibacillus</taxon>
    </lineage>
</organism>
<dbReference type="Gene3D" id="2.60.40.1080">
    <property type="match status" value="3"/>
</dbReference>
<keyword evidence="12" id="KW-1185">Reference proteome</keyword>
<keyword evidence="4" id="KW-1015">Disulfide bond</keyword>
<evidence type="ECO:0000259" key="10">
    <source>
        <dbReference type="PROSITE" id="PS51272"/>
    </source>
</evidence>
<dbReference type="PROSITE" id="PS50853">
    <property type="entry name" value="FN3"/>
    <property type="match status" value="2"/>
</dbReference>
<dbReference type="SUPFAM" id="SSF49373">
    <property type="entry name" value="Invasin/intimin cell-adhesion fragments"/>
    <property type="match status" value="5"/>
</dbReference>
<dbReference type="Gene3D" id="2.60.120.200">
    <property type="match status" value="1"/>
</dbReference>
<dbReference type="Pfam" id="PF00139">
    <property type="entry name" value="Lectin_legB"/>
    <property type="match status" value="1"/>
</dbReference>
<dbReference type="Proteomes" id="UP001057134">
    <property type="component" value="Chromosome"/>
</dbReference>
<evidence type="ECO:0000256" key="4">
    <source>
        <dbReference type="ARBA" id="ARBA00023157"/>
    </source>
</evidence>
<feature type="domain" description="SLH" evidence="10">
    <location>
        <begin position="1565"/>
        <end position="1623"/>
    </location>
</feature>
<feature type="chain" id="PRO_5046210785" description="Intimin" evidence="7">
    <location>
        <begin position="32"/>
        <end position="1666"/>
    </location>
</feature>
<sequence>MKRHTAKFMSWVVMVCMMITMMQPFALPAYAGESGKTVKWLTYKNDDFSNPNQIKLFSKNGDAKFIPDTKDNTRTMLRLTESKGNLFGTAFNKKLIAPGNHYSFSTMFKFRMNEGKNSNPADGITFTVQAQSNNAGKVGEGIGYGGIEPSFAVKYDTYQNPFPINDPSNNYIGLAVDGDVKNTDSSRYTTSLNGIKLADGNDHYSWIDYDGSAKNVKVYIGDTQTRPATPVLSVNEIDLDHIFQGKPGVYAGFTAATGGSMETHDILSWYFVNEHDPINISDSTIEYKQAPTNVVVEAVPTGEQGKYAVTTTLYDVDGNPVEGAPIALTSTDGTPVSGSLQSDENGQGTTIVDFGTNPPSGDITAVTVGGGYSTVTIKPAPTELSAGTTPQTATKLTWKAVSGASYYNVYKDGVLYATNVTQATYNASDLAPGEFAKFTVSAVMQSDDSIAESVPSNEIVLPVQTGIALDSEKYTLPIESTHQTVVSSVYSAVTKIDVTKYSSFSSSDDLVATVGPDGLVTAVGAGTTVIQAVYNGTPLTATVTVPIDAPTGVTATDVTSTSAKVGWNPVPGAQTYNIYDNGKLIASGVVGTSYQVTGLTPGTNHSFTVKAVSNNIVSDPSSPAGSVELPSLKNLLLDSTEYSLPVVAAHQTVVTSVYSDGKKYDVTGYSDYRSDNDQVAVIGPGGLVTAVGAGTTVIHAVYGGKQVTAAVTVTIGAPAAVTASDITSTGATVNWTTVPGAQTYNIYDNGKLVASGVTGTSYQVTGLAPGTEHSFTVKAVSNNIESAPSNASDAATTTLRDLLADPANYTLQTGATHAIQATAVNLDESVKDVTTKAQYSSSDNSVVTVDANGVVTAKAPGTATITVAYDGKTVVQTVTVQDKLPQYKLTLNSTPDSVVGDGKSPVQLQAAVVTTDGRPAAGVPVTFHFGSNTSNDVTVTTNENGIAVIDYTAPALQGLVPANEVITAVATDPASGLSTRQSIGITYLPAAVQGVVVDQVTGKPAAGSTVSVTADFNGDGIIDFTSTVTTGEDGSYSIGVPRGNFTYTMSIATPVQIGGQTVTLTKVQTATVGQLQAVGEQIASANQISGQLFLLNGASSDPISQTGIIDAFGAGNVSAIVEGLEGNNYQAEVALNADGSFNVSNVPQGRYKISYRIKAEDGTVLAGPSATVEVKQNGELSIGYSLIDPYGTVTDSVTGKALSDVTVNLYWADTELNRQSGRTPNTLVSLPVLEKFAPNQNHNPQQTDLTGNYAWMVYGEGDYYIVAVKPGYYNYSTLDAKPNVPAAEGTDSYIKDGIIHIGKDIMGLDFSMLMVRKSNNSSSGGGSSYVPATPNLSVNLSVDKSLVKEGDTATVTVDYKNNSSVSLDSGVITMTVPAGAKVVNAGGGTVSGDTITWNVTDVAAGQEGSFKVELEWGLLDAADKQYDIQAQFTANGDTSNAVTENSAVKIKVFSDRFGNLKHQRYILGYPDGKFHPESSLTRAELAAIVARLTENGKDTGALEYTDVQADHWAANYIKIATRHGYFSGFEDGSFRPEAKVSRGELAAVMARFLQLNVSAADQPHFTDLNGHWAADTIEALYRGKFLNGYTDGTFKPQESISRVEAVTMINRMLYRGPLKGLAPQFPDVAESHWGFGDVQEATVSHEAVRNSDGSETWKNKIDDQVE</sequence>
<dbReference type="PANTHER" id="PTHR32401:SF48">
    <property type="entry name" value="LEGUME LECTIN DOMAIN-CONTAINING PROTEIN"/>
    <property type="match status" value="1"/>
</dbReference>
<comment type="similarity">
    <text evidence="1">Belongs to the intimin/invasin family.</text>
</comment>
<evidence type="ECO:0000313" key="12">
    <source>
        <dbReference type="Proteomes" id="UP001057134"/>
    </source>
</evidence>
<dbReference type="InterPro" id="IPR013320">
    <property type="entry name" value="ConA-like_dom_sf"/>
</dbReference>
<evidence type="ECO:0000259" key="8">
    <source>
        <dbReference type="PROSITE" id="PS50853"/>
    </source>
</evidence>
<dbReference type="Pfam" id="PF02368">
    <property type="entry name" value="Big_2"/>
    <property type="match status" value="1"/>
</dbReference>
<feature type="domain" description="SLH" evidence="10">
    <location>
        <begin position="1500"/>
        <end position="1563"/>
    </location>
</feature>
<feature type="domain" description="Big-1" evidence="9">
    <location>
        <begin position="888"/>
        <end position="988"/>
    </location>
</feature>
<evidence type="ECO:0000256" key="1">
    <source>
        <dbReference type="ARBA" id="ARBA00010116"/>
    </source>
</evidence>
<gene>
    <name evidence="11" type="primary">ancA_10</name>
    <name evidence="11" type="ORF">SK3146_04790</name>
</gene>
<dbReference type="Pfam" id="PF02369">
    <property type="entry name" value="Big_1"/>
    <property type="match status" value="1"/>
</dbReference>
<dbReference type="PANTHER" id="PTHR32401">
    <property type="entry name" value="CONCANAVALIN A-LIKE LECTIN FAMILY PROTEIN"/>
    <property type="match status" value="1"/>
</dbReference>
<dbReference type="InterPro" id="IPR008969">
    <property type="entry name" value="CarboxyPept-like_regulatory"/>
</dbReference>
<dbReference type="SUPFAM" id="SSF49899">
    <property type="entry name" value="Concanavalin A-like lectins/glucanases"/>
    <property type="match status" value="1"/>
</dbReference>
<dbReference type="PROSITE" id="PS51272">
    <property type="entry name" value="SLH"/>
    <property type="match status" value="2"/>
</dbReference>
<evidence type="ECO:0000256" key="2">
    <source>
        <dbReference type="ARBA" id="ARBA00017346"/>
    </source>
</evidence>
<evidence type="ECO:0000256" key="3">
    <source>
        <dbReference type="ARBA" id="ARBA00023026"/>
    </source>
</evidence>
<dbReference type="PROSITE" id="PS51127">
    <property type="entry name" value="BIG1"/>
    <property type="match status" value="1"/>
</dbReference>
<proteinExistence type="inferred from homology"/>
<feature type="domain" description="Fibronectin type-III" evidence="8">
    <location>
        <begin position="717"/>
        <end position="801"/>
    </location>
</feature>
<evidence type="ECO:0000256" key="5">
    <source>
        <dbReference type="ARBA" id="ARBA00029955"/>
    </source>
</evidence>
<dbReference type="SMART" id="SM00060">
    <property type="entry name" value="FN3"/>
    <property type="match status" value="3"/>
</dbReference>
<feature type="domain" description="Fibronectin type-III" evidence="8">
    <location>
        <begin position="549"/>
        <end position="632"/>
    </location>
</feature>
<protein>
    <recommendedName>
        <fullName evidence="2">Intimin</fullName>
    </recommendedName>
    <alternativeName>
        <fullName evidence="5">Attaching and effacing protein</fullName>
    </alternativeName>
</protein>
<reference evidence="11" key="1">
    <citation type="submission" date="2018-02" db="EMBL/GenBank/DDBJ databases">
        <authorList>
            <person name="Kim S.-K."/>
            <person name="Jung H.-I."/>
            <person name="Lee S.-W."/>
        </authorList>
    </citation>
    <scope>NUCLEOTIDE SEQUENCE</scope>
    <source>
        <strain evidence="11">SK3146</strain>
    </source>
</reference>
<dbReference type="CDD" id="cd00063">
    <property type="entry name" value="FN3"/>
    <property type="match status" value="2"/>
</dbReference>
<dbReference type="Gene3D" id="2.60.40.10">
    <property type="entry name" value="Immunoglobulins"/>
    <property type="match status" value="5"/>
</dbReference>
<dbReference type="SUPFAM" id="SSF49265">
    <property type="entry name" value="Fibronectin type III"/>
    <property type="match status" value="2"/>
</dbReference>
<evidence type="ECO:0000313" key="11">
    <source>
        <dbReference type="EMBL" id="UQZ85501.1"/>
    </source>
</evidence>
<dbReference type="InterPro" id="IPR003344">
    <property type="entry name" value="Big_1_dom"/>
</dbReference>
<dbReference type="InterPro" id="IPR008964">
    <property type="entry name" value="Invasin/intimin_cell_adhesion"/>
</dbReference>